<dbReference type="Proteomes" id="UP000677228">
    <property type="component" value="Unassembled WGS sequence"/>
</dbReference>
<evidence type="ECO:0000313" key="2">
    <source>
        <dbReference type="EMBL" id="CAF1649106.1"/>
    </source>
</evidence>
<feature type="non-terminal residue" evidence="2">
    <location>
        <position position="170"/>
    </location>
</feature>
<dbReference type="InterPro" id="IPR015245">
    <property type="entry name" value="Tap_RNA-bd"/>
</dbReference>
<dbReference type="Proteomes" id="UP000682733">
    <property type="component" value="Unassembled WGS sequence"/>
</dbReference>
<accession>A0A8S2G847</accession>
<gene>
    <name evidence="2" type="ORF">OVA965_LOCUS44721</name>
    <name evidence="3" type="ORF">TMI583_LOCUS47690</name>
</gene>
<dbReference type="Gene3D" id="3.30.70.330">
    <property type="match status" value="1"/>
</dbReference>
<dbReference type="GO" id="GO:0005634">
    <property type="term" value="C:nucleus"/>
    <property type="evidence" value="ECO:0007669"/>
    <property type="project" value="TreeGrafter"/>
</dbReference>
<sequence length="170" mass="19971">NCGDGGYPRHVDEMSSSKHRYTHQNFRYRGRNSSYGTDVRYRPDGLMNGNRQNFQTNGSQQYRGHMRVFNNSRGRPRPNGQSYPHKYQSQQQQQQHYLTKWWKISIPGAGQVGKDRVLSTLKVHLPRPFQHYNYFIERDTNKGIFFVNSKEEADMLKRASGKILIQNSET</sequence>
<dbReference type="PANTHER" id="PTHR10662">
    <property type="entry name" value="NUCLEAR RNA EXPORT FACTOR"/>
    <property type="match status" value="1"/>
</dbReference>
<evidence type="ECO:0000313" key="3">
    <source>
        <dbReference type="EMBL" id="CAF4494180.1"/>
    </source>
</evidence>
<proteinExistence type="predicted"/>
<dbReference type="InterPro" id="IPR035979">
    <property type="entry name" value="RBD_domain_sf"/>
</dbReference>
<dbReference type="PANTHER" id="PTHR10662:SF22">
    <property type="entry name" value="NUCLEAR RNA EXPORT FACTOR 1"/>
    <property type="match status" value="1"/>
</dbReference>
<dbReference type="SUPFAM" id="SSF54928">
    <property type="entry name" value="RNA-binding domain, RBD"/>
    <property type="match status" value="1"/>
</dbReference>
<reference evidence="2" key="1">
    <citation type="submission" date="2021-02" db="EMBL/GenBank/DDBJ databases">
        <authorList>
            <person name="Nowell W R."/>
        </authorList>
    </citation>
    <scope>NUCLEOTIDE SEQUENCE</scope>
</reference>
<feature type="domain" description="Nuclear RNA export factor Tap RNA-binding" evidence="1">
    <location>
        <begin position="101"/>
        <end position="168"/>
    </location>
</feature>
<protein>
    <recommendedName>
        <fullName evidence="1">Nuclear RNA export factor Tap RNA-binding domain-containing protein</fullName>
    </recommendedName>
</protein>
<evidence type="ECO:0000313" key="4">
    <source>
        <dbReference type="Proteomes" id="UP000677228"/>
    </source>
</evidence>
<dbReference type="GO" id="GO:0003723">
    <property type="term" value="F:RNA binding"/>
    <property type="evidence" value="ECO:0007669"/>
    <property type="project" value="InterPro"/>
</dbReference>
<feature type="non-terminal residue" evidence="2">
    <location>
        <position position="1"/>
    </location>
</feature>
<dbReference type="InterPro" id="IPR012677">
    <property type="entry name" value="Nucleotide-bd_a/b_plait_sf"/>
</dbReference>
<dbReference type="GO" id="GO:0016973">
    <property type="term" value="P:poly(A)+ mRNA export from nucleus"/>
    <property type="evidence" value="ECO:0007669"/>
    <property type="project" value="TreeGrafter"/>
</dbReference>
<dbReference type="EMBL" id="CAJOBA010093498">
    <property type="protein sequence ID" value="CAF4494180.1"/>
    <property type="molecule type" value="Genomic_DNA"/>
</dbReference>
<dbReference type="Pfam" id="PF09162">
    <property type="entry name" value="Tap-RNA_bind"/>
    <property type="match status" value="1"/>
</dbReference>
<name>A0A8S2G847_9BILA</name>
<comment type="caution">
    <text evidence="2">The sequence shown here is derived from an EMBL/GenBank/DDBJ whole genome shotgun (WGS) entry which is preliminary data.</text>
</comment>
<evidence type="ECO:0000259" key="1">
    <source>
        <dbReference type="Pfam" id="PF09162"/>
    </source>
</evidence>
<organism evidence="2 4">
    <name type="scientific">Didymodactylos carnosus</name>
    <dbReference type="NCBI Taxonomy" id="1234261"/>
    <lineage>
        <taxon>Eukaryota</taxon>
        <taxon>Metazoa</taxon>
        <taxon>Spiralia</taxon>
        <taxon>Gnathifera</taxon>
        <taxon>Rotifera</taxon>
        <taxon>Eurotatoria</taxon>
        <taxon>Bdelloidea</taxon>
        <taxon>Philodinida</taxon>
        <taxon>Philodinidae</taxon>
        <taxon>Didymodactylos</taxon>
    </lineage>
</organism>
<dbReference type="EMBL" id="CAJNOK010065400">
    <property type="protein sequence ID" value="CAF1649106.1"/>
    <property type="molecule type" value="Genomic_DNA"/>
</dbReference>
<dbReference type="GO" id="GO:0005737">
    <property type="term" value="C:cytoplasm"/>
    <property type="evidence" value="ECO:0007669"/>
    <property type="project" value="InterPro"/>
</dbReference>
<dbReference type="InterPro" id="IPR030217">
    <property type="entry name" value="NXF_fam"/>
</dbReference>
<dbReference type="AlphaFoldDB" id="A0A8S2G847"/>